<dbReference type="PANTHER" id="PTHR43575:SF1">
    <property type="entry name" value="PROTEIN ABCI7, CHLOROPLASTIC"/>
    <property type="match status" value="1"/>
</dbReference>
<dbReference type="Proteomes" id="UP001230220">
    <property type="component" value="Unassembled WGS sequence"/>
</dbReference>
<protein>
    <submittedName>
        <fullName evidence="2">Fe-S cluster assembly protein SufD</fullName>
    </submittedName>
</protein>
<evidence type="ECO:0000313" key="3">
    <source>
        <dbReference type="Proteomes" id="UP001230220"/>
    </source>
</evidence>
<dbReference type="SUPFAM" id="SSF101960">
    <property type="entry name" value="Stabilizer of iron transporter SufD"/>
    <property type="match status" value="1"/>
</dbReference>
<dbReference type="RefSeq" id="WP_307404286.1">
    <property type="nucleotide sequence ID" value="NZ_JAUSUR010000001.1"/>
</dbReference>
<sequence length="261" mass="29900">MSTQLVNDVTFELDGYHELEVTSDFHIMVEKNKQIELLLNEKGNLKIKGQITLDEGSRCNVLFMNECDDLQMDLEIHQKRDSNIQAGFYELNENTSMINIQSHLDEEGASVTLVKSSITNAKKRYDIECIHHAPHTHSEMKNFEISNENADYKIRACGTIEKGAYQSQSHQMSRILTTSDHQRSEAIPVLLIDENDVAASHANSMGKMDDDYLYYLKSRGIKEEQARELLTLSYLLPISEILDREETKEMLTQKIRSRAGL</sequence>
<reference evidence="2 3" key="1">
    <citation type="submission" date="2023-07" db="EMBL/GenBank/DDBJ databases">
        <title>Genomic Encyclopedia of Type Strains, Phase IV (KMG-IV): sequencing the most valuable type-strain genomes for metagenomic binning, comparative biology and taxonomic classification.</title>
        <authorList>
            <person name="Goeker M."/>
        </authorList>
    </citation>
    <scope>NUCLEOTIDE SEQUENCE [LARGE SCALE GENOMIC DNA]</scope>
    <source>
        <strain evidence="2 3">DSM 16784</strain>
    </source>
</reference>
<organism evidence="2 3">
    <name type="scientific">Breznakia pachnodae</name>
    <dbReference type="NCBI Taxonomy" id="265178"/>
    <lineage>
        <taxon>Bacteria</taxon>
        <taxon>Bacillati</taxon>
        <taxon>Bacillota</taxon>
        <taxon>Erysipelotrichia</taxon>
        <taxon>Erysipelotrichales</taxon>
        <taxon>Erysipelotrichaceae</taxon>
        <taxon>Breznakia</taxon>
    </lineage>
</organism>
<dbReference type="Pfam" id="PF01458">
    <property type="entry name" value="SUFBD_core"/>
    <property type="match status" value="1"/>
</dbReference>
<evidence type="ECO:0000313" key="2">
    <source>
        <dbReference type="EMBL" id="MDQ0359291.1"/>
    </source>
</evidence>
<dbReference type="InterPro" id="IPR037284">
    <property type="entry name" value="SUF_FeS_clus_asmbl_SufBD_sf"/>
</dbReference>
<comment type="caution">
    <text evidence="2">The sequence shown here is derived from an EMBL/GenBank/DDBJ whole genome shotgun (WGS) entry which is preliminary data.</text>
</comment>
<dbReference type="EMBL" id="JAUSUR010000001">
    <property type="protein sequence ID" value="MDQ0359291.1"/>
    <property type="molecule type" value="Genomic_DNA"/>
</dbReference>
<keyword evidence="3" id="KW-1185">Reference proteome</keyword>
<dbReference type="PANTHER" id="PTHR43575">
    <property type="entry name" value="PROTEIN ABCI7, CHLOROPLASTIC"/>
    <property type="match status" value="1"/>
</dbReference>
<proteinExistence type="predicted"/>
<accession>A0ABU0DXI0</accession>
<dbReference type="InterPro" id="IPR000825">
    <property type="entry name" value="SUF_FeS_clus_asmbl_SufBD_core"/>
</dbReference>
<gene>
    <name evidence="2" type="ORF">J2S15_000022</name>
</gene>
<evidence type="ECO:0000259" key="1">
    <source>
        <dbReference type="Pfam" id="PF01458"/>
    </source>
</evidence>
<name>A0ABU0DXI0_9FIRM</name>
<feature type="domain" description="SUF system FeS cluster assembly SufBD core" evidence="1">
    <location>
        <begin position="24"/>
        <end position="231"/>
    </location>
</feature>
<dbReference type="InterPro" id="IPR055346">
    <property type="entry name" value="Fe-S_cluster_assembly_SufBD"/>
</dbReference>